<dbReference type="SUPFAM" id="SSF51445">
    <property type="entry name" value="(Trans)glycosidases"/>
    <property type="match status" value="1"/>
</dbReference>
<proteinExistence type="inferred from homology"/>
<accession>A0A512RG63</accession>
<evidence type="ECO:0000313" key="7">
    <source>
        <dbReference type="EMBL" id="GEP94707.1"/>
    </source>
</evidence>
<dbReference type="GO" id="GO:0004553">
    <property type="term" value="F:hydrolase activity, hydrolyzing O-glycosyl compounds"/>
    <property type="evidence" value="ECO:0007669"/>
    <property type="project" value="InterPro"/>
</dbReference>
<evidence type="ECO:0000256" key="3">
    <source>
        <dbReference type="ARBA" id="ARBA00023295"/>
    </source>
</evidence>
<dbReference type="InterPro" id="IPR006102">
    <property type="entry name" value="Ig-like_GH2"/>
</dbReference>
<evidence type="ECO:0000313" key="8">
    <source>
        <dbReference type="Proteomes" id="UP000321436"/>
    </source>
</evidence>
<sequence length="1002" mass="113903">MKAQETDKFAAIGNKVPAVRTHLLEQPVPAPLPFIELPTENRPSAAFRPMEKLDTEEELRAALDSMRKKFMPFMRDLAPAIPQTRIKVNLDSFAWKQEKGKADWQQVRIPHYGEPLGKAITFYRTGFDVTPEMLAKGAVFIHFKGVDYKARVFVNQQYVGSHEGVFAPFEFDITRVVAAGKNEILVRVENDEPMQRNGDKLYAATGPGYDEPQRGWHHCPPGMGIYQQVYVEARSSLHIHDVFVRPIRNSDTAEVWLEVNNTSTSRKTIAVQHALYGQNFNAVVYEHSLYKPSTVQVPGVGDLAKTTDNVHKELQMGSGVNFLRFRIHIPGARRWNNETPWLYQLQLTLLDEKGNALDARKQSFGMRSFRMDTLHAPKGSIYLNEAPIRLRGANTMGAFQQSVMNGKEDQLIDDILLAKLTNMNFIRMTQMPVQEEIYDHCDRLGLMTQTDLPLFGVLRRNRWIEAVRQAEEMERLVRSHPCNVIVTYINERFPNAEGNPQRHLNTYEEFERFFTAADQAVLMSNPDRVIKAGDGDYDPPSPGLPDNHCYNGWYNGHGLGLGEMFKGYWIPVKPGWNYACGEFGSEGLESVEIMRKYYPAAWLPRNREEERNWSPSKIPAAQTGRFHYMWYNTQHSLEDWAQASQQHQATITQLTTEAFRRNDRMVSFAIHLFIDAFPAGWMKAIMDVDRKPKKAWYAYRDALSPLAVQLRTDRFQAFSRDTVPVEAWIVNDLNQSPAGHVIRYQLEMNGRTLFSNMADARIEANRSTFQGFIPLRLPRVTSPQDVTLRIALCDPVGKPLHESSVVIKVYPRPAAERRKVWLARKTGPAAVLAEEMKWEVVEDAARADALLVDDISDYNSKYDALVAAGKTMLLLQASPGEYNIAGKSFAVNKCSMGSYYFVSPLTGHPMMKGCAPLGFRFWYDGGKQLIRPLMENMIKSADLTEIISTDNISWGKSATSGKSMAVAEAQYGKGRIRICQLLLQNRVLYNPEAWRLASKLVI</sequence>
<dbReference type="InterPro" id="IPR054593">
    <property type="entry name" value="Beta-mannosidase-like_N2"/>
</dbReference>
<dbReference type="Pfam" id="PF02836">
    <property type="entry name" value="Glyco_hydro_2_C"/>
    <property type="match status" value="1"/>
</dbReference>
<dbReference type="Gene3D" id="2.60.40.10">
    <property type="entry name" value="Immunoglobulins"/>
    <property type="match status" value="1"/>
</dbReference>
<dbReference type="GO" id="GO:0005975">
    <property type="term" value="P:carbohydrate metabolic process"/>
    <property type="evidence" value="ECO:0007669"/>
    <property type="project" value="InterPro"/>
</dbReference>
<feature type="domain" description="Beta-mannosidase-like galactose-binding" evidence="6">
    <location>
        <begin position="122"/>
        <end position="195"/>
    </location>
</feature>
<feature type="domain" description="Glycoside hydrolase family 2 immunoglobulin-like beta-sandwich" evidence="4">
    <location>
        <begin position="238"/>
        <end position="367"/>
    </location>
</feature>
<dbReference type="InterPro" id="IPR013783">
    <property type="entry name" value="Ig-like_fold"/>
</dbReference>
<dbReference type="InterPro" id="IPR017853">
    <property type="entry name" value="GH"/>
</dbReference>
<organism evidence="7 8">
    <name type="scientific">Chitinophaga cymbidii</name>
    <dbReference type="NCBI Taxonomy" id="1096750"/>
    <lineage>
        <taxon>Bacteria</taxon>
        <taxon>Pseudomonadati</taxon>
        <taxon>Bacteroidota</taxon>
        <taxon>Chitinophagia</taxon>
        <taxon>Chitinophagales</taxon>
        <taxon>Chitinophagaceae</taxon>
        <taxon>Chitinophaga</taxon>
    </lineage>
</organism>
<feature type="domain" description="Glycoside hydrolase family 2 catalytic" evidence="5">
    <location>
        <begin position="378"/>
        <end position="459"/>
    </location>
</feature>
<evidence type="ECO:0000259" key="4">
    <source>
        <dbReference type="Pfam" id="PF00703"/>
    </source>
</evidence>
<dbReference type="AlphaFoldDB" id="A0A512RG63"/>
<name>A0A512RG63_9BACT</name>
<reference evidence="7 8" key="1">
    <citation type="submission" date="2019-07" db="EMBL/GenBank/DDBJ databases">
        <title>Whole genome shotgun sequence of Chitinophaga cymbidii NBRC 109752.</title>
        <authorList>
            <person name="Hosoyama A."/>
            <person name="Uohara A."/>
            <person name="Ohji S."/>
            <person name="Ichikawa N."/>
        </authorList>
    </citation>
    <scope>NUCLEOTIDE SEQUENCE [LARGE SCALE GENOMIC DNA]</scope>
    <source>
        <strain evidence="7 8">NBRC 109752</strain>
    </source>
</reference>
<dbReference type="PANTHER" id="PTHR42732:SF1">
    <property type="entry name" value="BETA-MANNOSIDASE"/>
    <property type="match status" value="1"/>
</dbReference>
<dbReference type="Pfam" id="PF22666">
    <property type="entry name" value="Glyco_hydro_2_N2"/>
    <property type="match status" value="1"/>
</dbReference>
<evidence type="ECO:0000256" key="1">
    <source>
        <dbReference type="ARBA" id="ARBA00007401"/>
    </source>
</evidence>
<dbReference type="InterPro" id="IPR051913">
    <property type="entry name" value="GH2_Domain-Containing"/>
</dbReference>
<dbReference type="PANTHER" id="PTHR42732">
    <property type="entry name" value="BETA-GALACTOSIDASE"/>
    <property type="match status" value="1"/>
</dbReference>
<evidence type="ECO:0000256" key="2">
    <source>
        <dbReference type="ARBA" id="ARBA00022801"/>
    </source>
</evidence>
<dbReference type="Pfam" id="PF00703">
    <property type="entry name" value="Glyco_hydro_2"/>
    <property type="match status" value="1"/>
</dbReference>
<keyword evidence="2" id="KW-0378">Hydrolase</keyword>
<comment type="caution">
    <text evidence="7">The sequence shown here is derived from an EMBL/GenBank/DDBJ whole genome shotgun (WGS) entry which is preliminary data.</text>
</comment>
<dbReference type="Gene3D" id="3.20.20.80">
    <property type="entry name" value="Glycosidases"/>
    <property type="match status" value="1"/>
</dbReference>
<keyword evidence="3" id="KW-0326">Glycosidase</keyword>
<gene>
    <name evidence="7" type="ORF">CCY01nite_09670</name>
</gene>
<dbReference type="Gene3D" id="2.60.120.260">
    <property type="entry name" value="Galactose-binding domain-like"/>
    <property type="match status" value="1"/>
</dbReference>
<dbReference type="SUPFAM" id="SSF49303">
    <property type="entry name" value="beta-Galactosidase/glucuronidase domain"/>
    <property type="match status" value="1"/>
</dbReference>
<dbReference type="Proteomes" id="UP000321436">
    <property type="component" value="Unassembled WGS sequence"/>
</dbReference>
<dbReference type="SUPFAM" id="SSF49785">
    <property type="entry name" value="Galactose-binding domain-like"/>
    <property type="match status" value="1"/>
</dbReference>
<dbReference type="InterPro" id="IPR036156">
    <property type="entry name" value="Beta-gal/glucu_dom_sf"/>
</dbReference>
<keyword evidence="8" id="KW-1185">Reference proteome</keyword>
<evidence type="ECO:0000259" key="6">
    <source>
        <dbReference type="Pfam" id="PF22666"/>
    </source>
</evidence>
<protein>
    <recommendedName>
        <fullName evidence="9">Beta-galactosidase</fullName>
    </recommendedName>
</protein>
<dbReference type="EMBL" id="BKAU01000001">
    <property type="protein sequence ID" value="GEP94707.1"/>
    <property type="molecule type" value="Genomic_DNA"/>
</dbReference>
<comment type="similarity">
    <text evidence="1">Belongs to the glycosyl hydrolase 2 family.</text>
</comment>
<dbReference type="InterPro" id="IPR008979">
    <property type="entry name" value="Galactose-bd-like_sf"/>
</dbReference>
<evidence type="ECO:0008006" key="9">
    <source>
        <dbReference type="Google" id="ProtNLM"/>
    </source>
</evidence>
<dbReference type="InterPro" id="IPR006103">
    <property type="entry name" value="Glyco_hydro_2_cat"/>
</dbReference>
<evidence type="ECO:0000259" key="5">
    <source>
        <dbReference type="Pfam" id="PF02836"/>
    </source>
</evidence>